<keyword evidence="2 6" id="KW-0349">Heme</keyword>
<feature type="region of interest" description="Disordered" evidence="7">
    <location>
        <begin position="164"/>
        <end position="207"/>
    </location>
</feature>
<dbReference type="PRINTS" id="PR00604">
    <property type="entry name" value="CYTCHRMECIAB"/>
</dbReference>
<feature type="domain" description="Cytochrome c" evidence="8">
    <location>
        <begin position="67"/>
        <end position="167"/>
    </location>
</feature>
<gene>
    <name evidence="9" type="ORF">GCM10011505_15480</name>
</gene>
<dbReference type="Pfam" id="PF00034">
    <property type="entry name" value="Cytochrom_C"/>
    <property type="match status" value="1"/>
</dbReference>
<keyword evidence="5 6" id="KW-0408">Iron</keyword>
<evidence type="ECO:0000256" key="5">
    <source>
        <dbReference type="ARBA" id="ARBA00023004"/>
    </source>
</evidence>
<comment type="caution">
    <text evidence="9">The sequence shown here is derived from an EMBL/GenBank/DDBJ whole genome shotgun (WGS) entry which is preliminary data.</text>
</comment>
<feature type="compositionally biased region" description="Low complexity" evidence="7">
    <location>
        <begin position="176"/>
        <end position="207"/>
    </location>
</feature>
<evidence type="ECO:0000256" key="1">
    <source>
        <dbReference type="ARBA" id="ARBA00022448"/>
    </source>
</evidence>
<dbReference type="RefSeq" id="WP_188576415.1">
    <property type="nucleotide sequence ID" value="NZ_BMDZ01000012.1"/>
</dbReference>
<evidence type="ECO:0000259" key="8">
    <source>
        <dbReference type="PROSITE" id="PS51007"/>
    </source>
</evidence>
<dbReference type="PANTHER" id="PTHR11961">
    <property type="entry name" value="CYTOCHROME C"/>
    <property type="match status" value="1"/>
</dbReference>
<evidence type="ECO:0000256" key="6">
    <source>
        <dbReference type="PROSITE-ProRule" id="PRU00433"/>
    </source>
</evidence>
<keyword evidence="1" id="KW-0813">Transport</keyword>
<dbReference type="EMBL" id="BMDZ01000012">
    <property type="protein sequence ID" value="GGB34916.1"/>
    <property type="molecule type" value="Genomic_DNA"/>
</dbReference>
<accession>A0ABQ1ID73</accession>
<keyword evidence="10" id="KW-1185">Reference proteome</keyword>
<proteinExistence type="predicted"/>
<protein>
    <submittedName>
        <fullName evidence="9">Cysteine desulfurase</fullName>
    </submittedName>
</protein>
<dbReference type="InterPro" id="IPR002327">
    <property type="entry name" value="Cyt_c_1A/1B"/>
</dbReference>
<evidence type="ECO:0000313" key="9">
    <source>
        <dbReference type="EMBL" id="GGB34916.1"/>
    </source>
</evidence>
<dbReference type="Gene3D" id="1.10.760.10">
    <property type="entry name" value="Cytochrome c-like domain"/>
    <property type="match status" value="1"/>
</dbReference>
<evidence type="ECO:0000256" key="3">
    <source>
        <dbReference type="ARBA" id="ARBA00022723"/>
    </source>
</evidence>
<sequence>MSGFEFNKLMAAFLTAALFAMVVGVVSEMVYEPEHLEQNAYVIEGVEQSGAAEAPAEIPFPVALASADPKAGAKVFARCTACHDDSKGGPNKVGPELWSVVGRPIASADGFAYSAALQGLGGEWTFDKLDHFLTKPSDFAPGTKMSFAGLSKVEDRAAVIAYLNSQSDNPQPLPEAPAADAPAEGEAAAPSADGEAAPAAEAPASAG</sequence>
<organism evidence="9 10">
    <name type="scientific">Tistrella bauzanensis</name>
    <dbReference type="NCBI Taxonomy" id="657419"/>
    <lineage>
        <taxon>Bacteria</taxon>
        <taxon>Pseudomonadati</taxon>
        <taxon>Pseudomonadota</taxon>
        <taxon>Alphaproteobacteria</taxon>
        <taxon>Geminicoccales</taxon>
        <taxon>Geminicoccaceae</taxon>
        <taxon>Tistrella</taxon>
    </lineage>
</organism>
<evidence type="ECO:0000313" key="10">
    <source>
        <dbReference type="Proteomes" id="UP000603352"/>
    </source>
</evidence>
<name>A0ABQ1ID73_9PROT</name>
<reference evidence="10" key="1">
    <citation type="journal article" date="2019" name="Int. J. Syst. Evol. Microbiol.">
        <title>The Global Catalogue of Microorganisms (GCM) 10K type strain sequencing project: providing services to taxonomists for standard genome sequencing and annotation.</title>
        <authorList>
            <consortium name="The Broad Institute Genomics Platform"/>
            <consortium name="The Broad Institute Genome Sequencing Center for Infectious Disease"/>
            <person name="Wu L."/>
            <person name="Ma J."/>
        </authorList>
    </citation>
    <scope>NUCLEOTIDE SEQUENCE [LARGE SCALE GENOMIC DNA]</scope>
    <source>
        <strain evidence="10">CGMCC 1.10188</strain>
    </source>
</reference>
<dbReference type="InterPro" id="IPR036909">
    <property type="entry name" value="Cyt_c-like_dom_sf"/>
</dbReference>
<evidence type="ECO:0000256" key="7">
    <source>
        <dbReference type="SAM" id="MobiDB-lite"/>
    </source>
</evidence>
<dbReference type="PROSITE" id="PS51007">
    <property type="entry name" value="CYTC"/>
    <property type="match status" value="1"/>
</dbReference>
<evidence type="ECO:0000256" key="4">
    <source>
        <dbReference type="ARBA" id="ARBA00022982"/>
    </source>
</evidence>
<dbReference type="InterPro" id="IPR009056">
    <property type="entry name" value="Cyt_c-like_dom"/>
</dbReference>
<evidence type="ECO:0000256" key="2">
    <source>
        <dbReference type="ARBA" id="ARBA00022617"/>
    </source>
</evidence>
<keyword evidence="3 6" id="KW-0479">Metal-binding</keyword>
<keyword evidence="4" id="KW-0249">Electron transport</keyword>
<dbReference type="SUPFAM" id="SSF46626">
    <property type="entry name" value="Cytochrome c"/>
    <property type="match status" value="1"/>
</dbReference>
<dbReference type="Proteomes" id="UP000603352">
    <property type="component" value="Unassembled WGS sequence"/>
</dbReference>